<dbReference type="Proteomes" id="UP001172681">
    <property type="component" value="Unassembled WGS sequence"/>
</dbReference>
<evidence type="ECO:0000256" key="1">
    <source>
        <dbReference type="SAM" id="MobiDB-lite"/>
    </source>
</evidence>
<evidence type="ECO:0000313" key="3">
    <source>
        <dbReference type="Proteomes" id="UP001172681"/>
    </source>
</evidence>
<proteinExistence type="predicted"/>
<gene>
    <name evidence="2" type="ORF">H2204_008468</name>
</gene>
<sequence length="89" mass="10135">MGCRANNPRSAEFGDSTQDNGIEGEIFVSYKELYECLQEPEDCIESEKLEARERHQNNFTEADEAVYTEAEERVANRLELDDGSFSGSY</sequence>
<name>A0AA38XZZ1_9EURO</name>
<accession>A0AA38XZZ1</accession>
<protein>
    <submittedName>
        <fullName evidence="2">Uncharacterized protein</fullName>
    </submittedName>
</protein>
<organism evidence="2 3">
    <name type="scientific">Knufia peltigerae</name>
    <dbReference type="NCBI Taxonomy" id="1002370"/>
    <lineage>
        <taxon>Eukaryota</taxon>
        <taxon>Fungi</taxon>
        <taxon>Dikarya</taxon>
        <taxon>Ascomycota</taxon>
        <taxon>Pezizomycotina</taxon>
        <taxon>Eurotiomycetes</taxon>
        <taxon>Chaetothyriomycetidae</taxon>
        <taxon>Chaetothyriales</taxon>
        <taxon>Trichomeriaceae</taxon>
        <taxon>Knufia</taxon>
    </lineage>
</organism>
<reference evidence="2" key="1">
    <citation type="submission" date="2022-10" db="EMBL/GenBank/DDBJ databases">
        <title>Culturing micro-colonial fungi from biological soil crusts in the Mojave desert and describing Neophaeococcomyces mojavensis, and introducing the new genera and species Taxawa tesnikishii.</title>
        <authorList>
            <person name="Kurbessoian T."/>
            <person name="Stajich J.E."/>
        </authorList>
    </citation>
    <scope>NUCLEOTIDE SEQUENCE</scope>
    <source>
        <strain evidence="2">TK_35</strain>
    </source>
</reference>
<keyword evidence="3" id="KW-1185">Reference proteome</keyword>
<evidence type="ECO:0000313" key="2">
    <source>
        <dbReference type="EMBL" id="KAJ9630403.1"/>
    </source>
</evidence>
<dbReference type="EMBL" id="JAPDRN010000061">
    <property type="protein sequence ID" value="KAJ9630403.1"/>
    <property type="molecule type" value="Genomic_DNA"/>
</dbReference>
<dbReference type="AlphaFoldDB" id="A0AA38XZZ1"/>
<comment type="caution">
    <text evidence="2">The sequence shown here is derived from an EMBL/GenBank/DDBJ whole genome shotgun (WGS) entry which is preliminary data.</text>
</comment>
<feature type="region of interest" description="Disordered" evidence="1">
    <location>
        <begin position="1"/>
        <end position="21"/>
    </location>
</feature>